<name>A0A9W4JGX7_9EURO</name>
<protein>
    <submittedName>
        <fullName evidence="2">Uncharacterized protein</fullName>
    </submittedName>
</protein>
<gene>
    <name evidence="2" type="ORF">PSALAMII_LOCUS7151</name>
</gene>
<organism evidence="2 3">
    <name type="scientific">Penicillium salamii</name>
    <dbReference type="NCBI Taxonomy" id="1612424"/>
    <lineage>
        <taxon>Eukaryota</taxon>
        <taxon>Fungi</taxon>
        <taxon>Dikarya</taxon>
        <taxon>Ascomycota</taxon>
        <taxon>Pezizomycotina</taxon>
        <taxon>Eurotiomycetes</taxon>
        <taxon>Eurotiomycetidae</taxon>
        <taxon>Eurotiales</taxon>
        <taxon>Aspergillaceae</taxon>
        <taxon>Penicillium</taxon>
    </lineage>
</organism>
<feature type="compositionally biased region" description="Polar residues" evidence="1">
    <location>
        <begin position="73"/>
        <end position="91"/>
    </location>
</feature>
<feature type="compositionally biased region" description="Low complexity" evidence="1">
    <location>
        <begin position="97"/>
        <end position="111"/>
    </location>
</feature>
<dbReference type="OrthoDB" id="2507140at2759"/>
<sequence>MLTENRLVDSCVGVMKKGLQKCRTDDWDCKCSGAANIANCYVNCSEDDEAGASARSLSVGNCATANAFDQGETTVAPSWTRPGSNAAQPTSIDADPTSGASSSVATGATKSLNEHEKSTSSEGAASMNVAGSWLALVGLGLGIAI</sequence>
<feature type="region of interest" description="Disordered" evidence="1">
    <location>
        <begin position="73"/>
        <end position="124"/>
    </location>
</feature>
<proteinExistence type="predicted"/>
<dbReference type="EMBL" id="CAJVPA010000195">
    <property type="protein sequence ID" value="CAG8391827.1"/>
    <property type="molecule type" value="Genomic_DNA"/>
</dbReference>
<comment type="caution">
    <text evidence="2">The sequence shown here is derived from an EMBL/GenBank/DDBJ whole genome shotgun (WGS) entry which is preliminary data.</text>
</comment>
<accession>A0A9W4JGX7</accession>
<evidence type="ECO:0000313" key="2">
    <source>
        <dbReference type="EMBL" id="CAG8391827.1"/>
    </source>
</evidence>
<reference evidence="2" key="1">
    <citation type="submission" date="2021-07" db="EMBL/GenBank/DDBJ databases">
        <authorList>
            <person name="Branca A.L. A."/>
        </authorList>
    </citation>
    <scope>NUCLEOTIDE SEQUENCE</scope>
</reference>
<evidence type="ECO:0000313" key="3">
    <source>
        <dbReference type="Proteomes" id="UP001152646"/>
    </source>
</evidence>
<dbReference type="AlphaFoldDB" id="A0A9W4JGX7"/>
<evidence type="ECO:0000256" key="1">
    <source>
        <dbReference type="SAM" id="MobiDB-lite"/>
    </source>
</evidence>
<dbReference type="Proteomes" id="UP001152646">
    <property type="component" value="Unassembled WGS sequence"/>
</dbReference>